<dbReference type="RefSeq" id="WP_058298221.1">
    <property type="nucleotide sequence ID" value="NZ_FMAU01000002.1"/>
</dbReference>
<evidence type="ECO:0008006" key="3">
    <source>
        <dbReference type="Google" id="ProtNLM"/>
    </source>
</evidence>
<organism evidence="1 2">
    <name type="scientific">[Bacillus] enclensis</name>
    <dbReference type="NCBI Taxonomy" id="1402860"/>
    <lineage>
        <taxon>Bacteria</taxon>
        <taxon>Bacillati</taxon>
        <taxon>Bacillota</taxon>
        <taxon>Bacilli</taxon>
        <taxon>Bacillales</taxon>
        <taxon>Bacillaceae</taxon>
        <taxon>Rossellomorea</taxon>
    </lineage>
</organism>
<evidence type="ECO:0000313" key="2">
    <source>
        <dbReference type="Proteomes" id="UP000181997"/>
    </source>
</evidence>
<gene>
    <name evidence="1" type="ORF">GA0061094_1783</name>
</gene>
<dbReference type="AlphaFoldDB" id="A0A0V8HIC5"/>
<dbReference type="Proteomes" id="UP000181997">
    <property type="component" value="Unassembled WGS sequence"/>
</dbReference>
<proteinExistence type="predicted"/>
<dbReference type="PANTHER" id="PTHR37827:SF1">
    <property type="entry name" value="HNH DOMAIN-CONTAINING PROTEIN"/>
    <property type="match status" value="1"/>
</dbReference>
<dbReference type="OrthoDB" id="9802640at2"/>
<sequence>MKNKTTGTCELCARQQVAVTVHHLTPKEVGGAYMPTAEICIPCHKQIHSLYTNEELGARLNSIEVLRQDEKIGKFIKWIRKQPSSKLVKTKKSNDRRNRKRQ</sequence>
<accession>A0A0V8HIC5</accession>
<reference evidence="2" key="1">
    <citation type="submission" date="2016-08" db="EMBL/GenBank/DDBJ databases">
        <authorList>
            <person name="Varghese N."/>
            <person name="Submissions Spin"/>
        </authorList>
    </citation>
    <scope>NUCLEOTIDE SEQUENCE [LARGE SCALE GENOMIC DNA]</scope>
    <source>
        <strain evidence="2">SGD-1123</strain>
    </source>
</reference>
<name>A0A0V8HIC5_9BACI</name>
<dbReference type="EMBL" id="FMAU01000002">
    <property type="protein sequence ID" value="SCC00424.1"/>
    <property type="molecule type" value="Genomic_DNA"/>
</dbReference>
<evidence type="ECO:0000313" key="1">
    <source>
        <dbReference type="EMBL" id="SCC00424.1"/>
    </source>
</evidence>
<protein>
    <recommendedName>
        <fullName evidence="3">HNH endonuclease</fullName>
    </recommendedName>
</protein>
<keyword evidence="2" id="KW-1185">Reference proteome</keyword>
<dbReference type="PANTHER" id="PTHR37827">
    <property type="entry name" value="TUDOR DOMAIN-CONTAINING PROTEIN"/>
    <property type="match status" value="1"/>
</dbReference>